<feature type="region of interest" description="Disordered" evidence="1">
    <location>
        <begin position="493"/>
        <end position="515"/>
    </location>
</feature>
<gene>
    <name evidence="2" type="ORF">H072_1451</name>
</gene>
<comment type="caution">
    <text evidence="2">The sequence shown here is derived from an EMBL/GenBank/DDBJ whole genome shotgun (WGS) entry which is preliminary data.</text>
</comment>
<evidence type="ECO:0000313" key="2">
    <source>
        <dbReference type="EMBL" id="EPS44569.1"/>
    </source>
</evidence>
<evidence type="ECO:0000256" key="1">
    <source>
        <dbReference type="SAM" id="MobiDB-lite"/>
    </source>
</evidence>
<feature type="region of interest" description="Disordered" evidence="1">
    <location>
        <begin position="396"/>
        <end position="423"/>
    </location>
</feature>
<feature type="compositionally biased region" description="Basic and acidic residues" evidence="1">
    <location>
        <begin position="408"/>
        <end position="418"/>
    </location>
</feature>
<feature type="region of interest" description="Disordered" evidence="1">
    <location>
        <begin position="327"/>
        <end position="352"/>
    </location>
</feature>
<name>S8ANY5_DACHA</name>
<reference evidence="3" key="2">
    <citation type="submission" date="2013-04" db="EMBL/GenBank/DDBJ databases">
        <title>Genomic mechanisms accounting for the adaptation to parasitism in nematode-trapping fungi.</title>
        <authorList>
            <person name="Ahren D.G."/>
        </authorList>
    </citation>
    <scope>NUCLEOTIDE SEQUENCE [LARGE SCALE GENOMIC DNA]</scope>
    <source>
        <strain evidence="3">CBS 200.50</strain>
    </source>
</reference>
<organism evidence="2 3">
    <name type="scientific">Dactylellina haptotyla (strain CBS 200.50)</name>
    <name type="common">Nematode-trapping fungus</name>
    <name type="synonym">Monacrosporium haptotylum</name>
    <dbReference type="NCBI Taxonomy" id="1284197"/>
    <lineage>
        <taxon>Eukaryota</taxon>
        <taxon>Fungi</taxon>
        <taxon>Dikarya</taxon>
        <taxon>Ascomycota</taxon>
        <taxon>Pezizomycotina</taxon>
        <taxon>Orbiliomycetes</taxon>
        <taxon>Orbiliales</taxon>
        <taxon>Orbiliaceae</taxon>
        <taxon>Dactylellina</taxon>
    </lineage>
</organism>
<dbReference type="EMBL" id="AQGS01000043">
    <property type="protein sequence ID" value="EPS44569.1"/>
    <property type="molecule type" value="Genomic_DNA"/>
</dbReference>
<protein>
    <submittedName>
        <fullName evidence="2">Uncharacterized protein</fullName>
    </submittedName>
</protein>
<keyword evidence="3" id="KW-1185">Reference proteome</keyword>
<dbReference type="AlphaFoldDB" id="S8ANY5"/>
<dbReference type="Proteomes" id="UP000015100">
    <property type="component" value="Unassembled WGS sequence"/>
</dbReference>
<evidence type="ECO:0000313" key="3">
    <source>
        <dbReference type="Proteomes" id="UP000015100"/>
    </source>
</evidence>
<dbReference type="OMA" id="DERAMGH"/>
<sequence length="515" mass="57555">MDKGMSFSSAAKAGVTLKPVYKFVAFQDTTANVGAKVKGQAERIKSWQDPPSINEAWFDQNMVDSEIKKNPVGSYIQAYMEMGNQRRQVLDNFLKTLNDSDKNEAMVGPWEPVHLCPGTWIVDKRAGIRRPPKVFWVIIKRMKKSTPKPEDKYSSSSSIKGVLKDERNIYTSAGSSKSSPIKSETDALIQQLFQALTVANTSNNAPAMQAQLQQMQLQLQQLAQNQQRGPQTQQIPIYNALPQPPYTQQMAYQDQGQQINTRLSLPQAPMAPNSFHQYSSPDGSPIRMSANPHYPHTNYMPRDMYGQPRMPHEEEDEYLQNYHLNYPEGTSYPRGGAGSRRHSISSYGPGMSFQEEMHHHQKHSGGGGMYPSEMQHMLGNHPHLEPGKIKYLESWQRDAASSSDGSDEGSRGRPDSRADSIYLPNHLLNSRSRSLSRGGGVVDLSSAPINRRNSMSFSGGNMPSHMGSLGKGFGMSNSPSDDERAMGHHDRRVMAQNGMALPDRNMTRTPWGSRR</sequence>
<dbReference type="HOGENOM" id="CLU_528941_0_0_1"/>
<reference evidence="2 3" key="1">
    <citation type="journal article" date="2013" name="PLoS Genet.">
        <title>Genomic mechanisms accounting for the adaptation to parasitism in nematode-trapping fungi.</title>
        <authorList>
            <person name="Meerupati T."/>
            <person name="Andersson K.M."/>
            <person name="Friman E."/>
            <person name="Kumar D."/>
            <person name="Tunlid A."/>
            <person name="Ahren D."/>
        </authorList>
    </citation>
    <scope>NUCLEOTIDE SEQUENCE [LARGE SCALE GENOMIC DNA]</scope>
    <source>
        <strain evidence="2 3">CBS 200.50</strain>
    </source>
</reference>
<accession>S8ANY5</accession>
<proteinExistence type="predicted"/>
<dbReference type="OrthoDB" id="5384778at2759"/>